<evidence type="ECO:0008006" key="3">
    <source>
        <dbReference type="Google" id="ProtNLM"/>
    </source>
</evidence>
<organism evidence="1 2">
    <name type="scientific">Stenotrophomonas maltophilia</name>
    <name type="common">Pseudomonas maltophilia</name>
    <name type="synonym">Xanthomonas maltophilia</name>
    <dbReference type="NCBI Taxonomy" id="40324"/>
    <lineage>
        <taxon>Bacteria</taxon>
        <taxon>Pseudomonadati</taxon>
        <taxon>Pseudomonadota</taxon>
        <taxon>Gammaproteobacteria</taxon>
        <taxon>Lysobacterales</taxon>
        <taxon>Lysobacteraceae</taxon>
        <taxon>Stenotrophomonas</taxon>
        <taxon>Stenotrophomonas maltophilia group</taxon>
    </lineage>
</organism>
<accession>A0A2D0AJT4</accession>
<gene>
    <name evidence="1" type="ORF">CEE60_07620</name>
</gene>
<dbReference type="Proteomes" id="UP000198157">
    <property type="component" value="Unassembled WGS sequence"/>
</dbReference>
<name>A0A2D0AJT4_STEMA</name>
<dbReference type="OrthoDB" id="6038757at2"/>
<comment type="caution">
    <text evidence="1">The sequence shown here is derived from an EMBL/GenBank/DDBJ whole genome shotgun (WGS) entry which is preliminary data.</text>
</comment>
<protein>
    <recommendedName>
        <fullName evidence="3">Lipoprotein</fullName>
    </recommendedName>
</protein>
<sequence length="232" mass="24353">MNPLLRQGSALLMVVGLTGCTPPDPPVLPAPAAAVGAVAPARQLASNDDDIAHRPIEDEPPPPAAAEAAVVDEAAPSVVSVALDHAGDVLIGQRFTELAADGPWHSAGLSEGEPGGACEYYERGNLPEGVSMMVEDDHVQRFELAPIEESYEAITQPGPFGLRLGMTLDEALKRLPPGSTRAPHAYDPETGEYLTWQDPGSDLAIRLEIFDGVISKLYWGASGAVELIEGCA</sequence>
<evidence type="ECO:0000313" key="2">
    <source>
        <dbReference type="Proteomes" id="UP000198157"/>
    </source>
</evidence>
<evidence type="ECO:0000313" key="1">
    <source>
        <dbReference type="EMBL" id="OWQ54673.1"/>
    </source>
</evidence>
<reference evidence="1 2" key="1">
    <citation type="submission" date="2017-06" db="EMBL/GenBank/DDBJ databases">
        <authorList>
            <person name="Kim H.J."/>
            <person name="Triplett B.A."/>
        </authorList>
    </citation>
    <scope>NUCLEOTIDE SEQUENCE [LARGE SCALE GENOMIC DNA]</scope>
    <source>
        <strain evidence="1 2">13146</strain>
    </source>
</reference>
<dbReference type="AlphaFoldDB" id="A0A2D0AJT4"/>
<dbReference type="EMBL" id="NIVS01000017">
    <property type="protein sequence ID" value="OWQ54673.1"/>
    <property type="molecule type" value="Genomic_DNA"/>
</dbReference>
<proteinExistence type="predicted"/>
<dbReference type="PROSITE" id="PS51257">
    <property type="entry name" value="PROKAR_LIPOPROTEIN"/>
    <property type="match status" value="1"/>
</dbReference>